<dbReference type="GO" id="GO:0016020">
    <property type="term" value="C:membrane"/>
    <property type="evidence" value="ECO:0007669"/>
    <property type="project" value="TreeGrafter"/>
</dbReference>
<evidence type="ECO:0000256" key="1">
    <source>
        <dbReference type="ARBA" id="ARBA00022801"/>
    </source>
</evidence>
<dbReference type="Gene3D" id="3.40.50.1820">
    <property type="entry name" value="alpha/beta hydrolase"/>
    <property type="match status" value="1"/>
</dbReference>
<evidence type="ECO:0000313" key="3">
    <source>
        <dbReference type="EMBL" id="PFE17344.1"/>
    </source>
</evidence>
<dbReference type="SUPFAM" id="SSF53474">
    <property type="entry name" value="alpha/beta-Hydrolases"/>
    <property type="match status" value="1"/>
</dbReference>
<sequence length="291" mass="33703">MISFKQGESIVKDINLTIEGLDVHYYELGNNTKPTIVCLHGLGNSGAVFSELAEYLEDDFHILSFDNPGHGRTAPFVNENGYLFSNIAKWYNNVFQQVLKAPFYILGHSWGADIALHYAKMYPEKIKGIILLDGGYTFPDFQEDMTFSKVYDGWNDYMENSSVFDTWHDVIGEYKQYTERWNEKIEQMVQTLFNKKEKYELINSKFTVLSIIKAFFKESFTATYPYIKSPLILIHATLPEDLNNARRTGINKLKQHIENVTIVSMEETGHMVHWDNPKKVANEIHNWVSKC</sequence>
<name>A0A2A9A5F7_BACCE</name>
<dbReference type="EMBL" id="NTRR01000010">
    <property type="protein sequence ID" value="PFE17344.1"/>
    <property type="molecule type" value="Genomic_DNA"/>
</dbReference>
<feature type="domain" description="AB hydrolase-1" evidence="2">
    <location>
        <begin position="34"/>
        <end position="277"/>
    </location>
</feature>
<reference evidence="3 4" key="1">
    <citation type="submission" date="2017-09" db="EMBL/GenBank/DDBJ databases">
        <title>Large-scale bioinformatics analysis of Bacillus genomes uncovers conserved roles of natural products in bacterial physiology.</title>
        <authorList>
            <consortium name="Agbiome Team Llc"/>
            <person name="Bleich R.M."/>
            <person name="Grubbs K.J."/>
            <person name="Santa Maria K.C."/>
            <person name="Allen S.E."/>
            <person name="Farag S."/>
            <person name="Shank E.A."/>
            <person name="Bowers A."/>
        </authorList>
    </citation>
    <scope>NUCLEOTIDE SEQUENCE [LARGE SCALE GENOMIC DNA]</scope>
    <source>
        <strain evidence="3 4">AFS022681</strain>
    </source>
</reference>
<dbReference type="GO" id="GO:0016787">
    <property type="term" value="F:hydrolase activity"/>
    <property type="evidence" value="ECO:0007669"/>
    <property type="project" value="UniProtKB-KW"/>
</dbReference>
<dbReference type="PRINTS" id="PR00111">
    <property type="entry name" value="ABHYDROLASE"/>
</dbReference>
<evidence type="ECO:0000313" key="4">
    <source>
        <dbReference type="Proteomes" id="UP000220032"/>
    </source>
</evidence>
<evidence type="ECO:0000259" key="2">
    <source>
        <dbReference type="Pfam" id="PF00561"/>
    </source>
</evidence>
<dbReference type="InterPro" id="IPR050266">
    <property type="entry name" value="AB_hydrolase_sf"/>
</dbReference>
<dbReference type="InterPro" id="IPR000073">
    <property type="entry name" value="AB_hydrolase_1"/>
</dbReference>
<dbReference type="Proteomes" id="UP000220032">
    <property type="component" value="Unassembled WGS sequence"/>
</dbReference>
<accession>A0A2A9A5F7</accession>
<gene>
    <name evidence="3" type="ORF">CN307_08335</name>
</gene>
<dbReference type="PANTHER" id="PTHR43798">
    <property type="entry name" value="MONOACYLGLYCEROL LIPASE"/>
    <property type="match status" value="1"/>
</dbReference>
<organism evidence="3 4">
    <name type="scientific">Bacillus cereus</name>
    <dbReference type="NCBI Taxonomy" id="1396"/>
    <lineage>
        <taxon>Bacteria</taxon>
        <taxon>Bacillati</taxon>
        <taxon>Bacillota</taxon>
        <taxon>Bacilli</taxon>
        <taxon>Bacillales</taxon>
        <taxon>Bacillaceae</taxon>
        <taxon>Bacillus</taxon>
        <taxon>Bacillus cereus group</taxon>
    </lineage>
</organism>
<dbReference type="PANTHER" id="PTHR43798:SF31">
    <property type="entry name" value="AB HYDROLASE SUPERFAMILY PROTEIN YCLE"/>
    <property type="match status" value="1"/>
</dbReference>
<dbReference type="InterPro" id="IPR029058">
    <property type="entry name" value="AB_hydrolase_fold"/>
</dbReference>
<proteinExistence type="predicted"/>
<protein>
    <submittedName>
        <fullName evidence="3">Alpha/beta hydrolase</fullName>
    </submittedName>
</protein>
<keyword evidence="1 3" id="KW-0378">Hydrolase</keyword>
<comment type="caution">
    <text evidence="3">The sequence shown here is derived from an EMBL/GenBank/DDBJ whole genome shotgun (WGS) entry which is preliminary data.</text>
</comment>
<dbReference type="Pfam" id="PF00561">
    <property type="entry name" value="Abhydrolase_1"/>
    <property type="match status" value="1"/>
</dbReference>
<dbReference type="AlphaFoldDB" id="A0A2A9A5F7"/>